<dbReference type="Proteomes" id="UP001596154">
    <property type="component" value="Unassembled WGS sequence"/>
</dbReference>
<reference evidence="3" key="1">
    <citation type="journal article" date="2019" name="Int. J. Syst. Evol. Microbiol.">
        <title>The Global Catalogue of Microorganisms (GCM) 10K type strain sequencing project: providing services to taxonomists for standard genome sequencing and annotation.</title>
        <authorList>
            <consortium name="The Broad Institute Genomics Platform"/>
            <consortium name="The Broad Institute Genome Sequencing Center for Infectious Disease"/>
            <person name="Wu L."/>
            <person name="Ma J."/>
        </authorList>
    </citation>
    <scope>NUCLEOTIDE SEQUENCE [LARGE SCALE GENOMIC DNA]</scope>
    <source>
        <strain evidence="3">CGMCC 4.7248</strain>
    </source>
</reference>
<protein>
    <submittedName>
        <fullName evidence="2">Uncharacterized protein</fullName>
    </submittedName>
</protein>
<proteinExistence type="predicted"/>
<keyword evidence="3" id="KW-1185">Reference proteome</keyword>
<feature type="region of interest" description="Disordered" evidence="1">
    <location>
        <begin position="27"/>
        <end position="58"/>
    </location>
</feature>
<organism evidence="2 3">
    <name type="scientific">Streptomyces bullii</name>
    <dbReference type="NCBI Taxonomy" id="349910"/>
    <lineage>
        <taxon>Bacteria</taxon>
        <taxon>Bacillati</taxon>
        <taxon>Actinomycetota</taxon>
        <taxon>Actinomycetes</taxon>
        <taxon>Kitasatosporales</taxon>
        <taxon>Streptomycetaceae</taxon>
        <taxon>Streptomyces</taxon>
    </lineage>
</organism>
<sequence length="58" mass="5993">MTRTGAPRRGVVGALQQVDAGLEHRAAAPVDADPPGDLRDGQIARVTTRAAGTSRAWA</sequence>
<evidence type="ECO:0000313" key="2">
    <source>
        <dbReference type="EMBL" id="MFC5635777.1"/>
    </source>
</evidence>
<gene>
    <name evidence="2" type="ORF">ACFPZJ_18655</name>
</gene>
<evidence type="ECO:0000256" key="1">
    <source>
        <dbReference type="SAM" id="MobiDB-lite"/>
    </source>
</evidence>
<dbReference type="EMBL" id="JBHSNY010000006">
    <property type="protein sequence ID" value="MFC5635777.1"/>
    <property type="molecule type" value="Genomic_DNA"/>
</dbReference>
<dbReference type="RefSeq" id="WP_381022610.1">
    <property type="nucleotide sequence ID" value="NZ_JBHSNY010000006.1"/>
</dbReference>
<comment type="caution">
    <text evidence="2">The sequence shown here is derived from an EMBL/GenBank/DDBJ whole genome shotgun (WGS) entry which is preliminary data.</text>
</comment>
<evidence type="ECO:0000313" key="3">
    <source>
        <dbReference type="Proteomes" id="UP001596154"/>
    </source>
</evidence>
<name>A0ABW0USZ2_9ACTN</name>
<accession>A0ABW0USZ2</accession>